<evidence type="ECO:0000259" key="8">
    <source>
        <dbReference type="Pfam" id="PF06738"/>
    </source>
</evidence>
<keyword evidence="3 7" id="KW-0812">Transmembrane</keyword>
<dbReference type="OMA" id="RLCIQCA"/>
<accession>A0A1Y0VLZ1</accession>
<evidence type="ECO:0000256" key="2">
    <source>
        <dbReference type="ARBA" id="ARBA00022475"/>
    </source>
</evidence>
<organism evidence="9 10">
    <name type="scientific">Pediococcus pentosaceus</name>
    <dbReference type="NCBI Taxonomy" id="1255"/>
    <lineage>
        <taxon>Bacteria</taxon>
        <taxon>Bacillati</taxon>
        <taxon>Bacillota</taxon>
        <taxon>Bacilli</taxon>
        <taxon>Lactobacillales</taxon>
        <taxon>Lactobacillaceae</taxon>
        <taxon>Pediococcus</taxon>
    </lineage>
</organism>
<dbReference type="Pfam" id="PF06738">
    <property type="entry name" value="ThrE"/>
    <property type="match status" value="1"/>
</dbReference>
<evidence type="ECO:0000256" key="7">
    <source>
        <dbReference type="SAM" id="Phobius"/>
    </source>
</evidence>
<dbReference type="InterPro" id="IPR010619">
    <property type="entry name" value="ThrE-like_N"/>
</dbReference>
<evidence type="ECO:0000313" key="10">
    <source>
        <dbReference type="Proteomes" id="UP000196118"/>
    </source>
</evidence>
<dbReference type="PANTHER" id="PTHR34390:SF2">
    <property type="entry name" value="SUCCINATE TRANSPORTER SUBUNIT YJJP-RELATED"/>
    <property type="match status" value="1"/>
</dbReference>
<gene>
    <name evidence="9" type="ORF">S100892_00615</name>
</gene>
<sequence>MIETNQIVINTCLLAGRIMIENGSEMSRAEDTMKRIAMNSGVNNLKIFGTITGIIVSIPNSMDSQVEGINRRAIDLEKVSAVNTFSRRYADKDITLEEFYEKLNTLDEATPSFPFWLQVIGAALVSGPLMTAFSGNMVDLGITTLTGALGYTLFYFVNRILNIKYISEFFASIIIGIIAVFAVRWGWGHSIDDIIIGSVMPLVPGVPLTNAVRDILNGHLVSGPARGIEALLSACAIGFGIAFVFRFL</sequence>
<dbReference type="GO" id="GO:0022857">
    <property type="term" value="F:transmembrane transporter activity"/>
    <property type="evidence" value="ECO:0007669"/>
    <property type="project" value="InterPro"/>
</dbReference>
<dbReference type="EMBL" id="CP021474">
    <property type="protein sequence ID" value="ARW19210.1"/>
    <property type="molecule type" value="Genomic_DNA"/>
</dbReference>
<comment type="similarity">
    <text evidence="6">Belongs to the ThrE exporter (TC 2.A.79) family.</text>
</comment>
<evidence type="ECO:0000256" key="3">
    <source>
        <dbReference type="ARBA" id="ARBA00022692"/>
    </source>
</evidence>
<feature type="transmembrane region" description="Helical" evidence="7">
    <location>
        <begin position="169"/>
        <end position="188"/>
    </location>
</feature>
<dbReference type="GO" id="GO:0005886">
    <property type="term" value="C:plasma membrane"/>
    <property type="evidence" value="ECO:0007669"/>
    <property type="project" value="UniProtKB-SubCell"/>
</dbReference>
<dbReference type="AlphaFoldDB" id="A0A1Y0VLZ1"/>
<name>A0A1Y0VLZ1_PEDPE</name>
<evidence type="ECO:0000256" key="4">
    <source>
        <dbReference type="ARBA" id="ARBA00022989"/>
    </source>
</evidence>
<dbReference type="Proteomes" id="UP000196118">
    <property type="component" value="Chromosome"/>
</dbReference>
<evidence type="ECO:0000313" key="9">
    <source>
        <dbReference type="EMBL" id="ARW19210.1"/>
    </source>
</evidence>
<proteinExistence type="inferred from homology"/>
<comment type="subcellular location">
    <subcellularLocation>
        <location evidence="1">Cell membrane</location>
        <topology evidence="1">Multi-pass membrane protein</topology>
    </subcellularLocation>
</comment>
<keyword evidence="5 7" id="KW-0472">Membrane</keyword>
<protein>
    <recommendedName>
        <fullName evidence="8">Threonine/serine exporter-like N-terminal domain-containing protein</fullName>
    </recommendedName>
</protein>
<evidence type="ECO:0000256" key="6">
    <source>
        <dbReference type="ARBA" id="ARBA00034125"/>
    </source>
</evidence>
<keyword evidence="4 7" id="KW-1133">Transmembrane helix</keyword>
<keyword evidence="2" id="KW-1003">Cell membrane</keyword>
<dbReference type="PANTHER" id="PTHR34390">
    <property type="entry name" value="UPF0442 PROTEIN YJJB-RELATED"/>
    <property type="match status" value="1"/>
</dbReference>
<dbReference type="InterPro" id="IPR050539">
    <property type="entry name" value="ThrE_Dicarb/AminoAcid_Exp"/>
</dbReference>
<dbReference type="GO" id="GO:0015744">
    <property type="term" value="P:succinate transport"/>
    <property type="evidence" value="ECO:0007669"/>
    <property type="project" value="TreeGrafter"/>
</dbReference>
<reference evidence="9 10" key="1">
    <citation type="submission" date="2017-05" db="EMBL/GenBank/DDBJ databases">
        <title>Genome sequence of Pediococcus pentosaceus strain SRCM100892.</title>
        <authorList>
            <person name="Cho S.H."/>
        </authorList>
    </citation>
    <scope>NUCLEOTIDE SEQUENCE [LARGE SCALE GENOMIC DNA]</scope>
    <source>
        <strain evidence="9 10">SRCM100892</strain>
    </source>
</reference>
<feature type="transmembrane region" description="Helical" evidence="7">
    <location>
        <begin position="228"/>
        <end position="247"/>
    </location>
</feature>
<dbReference type="GeneID" id="33062824"/>
<feature type="domain" description="Threonine/serine exporter-like N-terminal" evidence="8">
    <location>
        <begin position="11"/>
        <end position="247"/>
    </location>
</feature>
<feature type="transmembrane region" description="Helical" evidence="7">
    <location>
        <begin position="140"/>
        <end position="157"/>
    </location>
</feature>
<evidence type="ECO:0000256" key="5">
    <source>
        <dbReference type="ARBA" id="ARBA00023136"/>
    </source>
</evidence>
<accession>A0A8G0ZKD8</accession>
<evidence type="ECO:0000256" key="1">
    <source>
        <dbReference type="ARBA" id="ARBA00004651"/>
    </source>
</evidence>
<dbReference type="RefSeq" id="WP_011673665.1">
    <property type="nucleotide sequence ID" value="NZ_BEWQ01000005.1"/>
</dbReference>